<dbReference type="Gene3D" id="3.90.1010.10">
    <property type="match status" value="1"/>
</dbReference>
<dbReference type="Proteomes" id="UP000746535">
    <property type="component" value="Unassembled WGS sequence"/>
</dbReference>
<gene>
    <name evidence="3" type="ORF">HBH25_05220</name>
</gene>
<organism evidence="3 4">
    <name type="scientific">Pseudomonas quercus</name>
    <dbReference type="NCBI Taxonomy" id="2722792"/>
    <lineage>
        <taxon>Bacteria</taxon>
        <taxon>Pseudomonadati</taxon>
        <taxon>Pseudomonadota</taxon>
        <taxon>Gammaproteobacteria</taxon>
        <taxon>Pseudomonadales</taxon>
        <taxon>Pseudomonadaceae</taxon>
        <taxon>Pseudomonas</taxon>
    </lineage>
</organism>
<dbReference type="Pfam" id="PF02657">
    <property type="entry name" value="SufE"/>
    <property type="match status" value="1"/>
</dbReference>
<keyword evidence="4" id="KW-1185">Reference proteome</keyword>
<dbReference type="PANTHER" id="PTHR43597">
    <property type="entry name" value="SULFUR ACCEPTOR PROTEIN CSDE"/>
    <property type="match status" value="1"/>
</dbReference>
<accession>A0ABX0YDZ3</accession>
<dbReference type="PANTHER" id="PTHR43597:SF5">
    <property type="entry name" value="SUFE-LIKE PROTEIN 2, CHLOROPLASTIC"/>
    <property type="match status" value="1"/>
</dbReference>
<evidence type="ECO:0000313" key="4">
    <source>
        <dbReference type="Proteomes" id="UP000746535"/>
    </source>
</evidence>
<proteinExistence type="inferred from homology"/>
<name>A0ABX0YDZ3_9PSED</name>
<dbReference type="EMBL" id="JAAVJI010000002">
    <property type="protein sequence ID" value="NJP00258.1"/>
    <property type="molecule type" value="Genomic_DNA"/>
</dbReference>
<dbReference type="InterPro" id="IPR003808">
    <property type="entry name" value="Fe-S_metab-assoc_dom"/>
</dbReference>
<evidence type="ECO:0000256" key="1">
    <source>
        <dbReference type="ARBA" id="ARBA00010282"/>
    </source>
</evidence>
<evidence type="ECO:0000259" key="2">
    <source>
        <dbReference type="Pfam" id="PF02657"/>
    </source>
</evidence>
<sequence>MSLSPQALAALERFAGCSSWEARARLLMQEGAHLPALALEDQSDRNLVHGCESQVWLAGALENGQWHFRASTDARLLRGLLALLLVRVNGLGAEELQAVDLGAWFEGLGLQRQLTPSRSNGLNAVLQRMKAIAG</sequence>
<protein>
    <submittedName>
        <fullName evidence="3">SufE family protein</fullName>
    </submittedName>
</protein>
<reference evidence="3 4" key="1">
    <citation type="submission" date="2020-03" db="EMBL/GenBank/DDBJ databases">
        <authorList>
            <person name="Wang L."/>
            <person name="He N."/>
            <person name="Li Y."/>
            <person name="Fang Y."/>
            <person name="Zhang F."/>
        </authorList>
    </citation>
    <scope>NUCLEOTIDE SEQUENCE [LARGE SCALE GENOMIC DNA]</scope>
    <source>
        <strain evidence="4">hsmgli-8</strain>
    </source>
</reference>
<comment type="similarity">
    <text evidence="1">Belongs to the SufE family.</text>
</comment>
<dbReference type="SUPFAM" id="SSF82649">
    <property type="entry name" value="SufE/NifU"/>
    <property type="match status" value="1"/>
</dbReference>
<feature type="domain" description="Fe-S metabolism associated" evidence="2">
    <location>
        <begin position="12"/>
        <end position="131"/>
    </location>
</feature>
<comment type="caution">
    <text evidence="3">The sequence shown here is derived from an EMBL/GenBank/DDBJ whole genome shotgun (WGS) entry which is preliminary data.</text>
</comment>
<dbReference type="RefSeq" id="WP_168082216.1">
    <property type="nucleotide sequence ID" value="NZ_JAAVJI010000002.1"/>
</dbReference>
<evidence type="ECO:0000313" key="3">
    <source>
        <dbReference type="EMBL" id="NJP00258.1"/>
    </source>
</evidence>